<reference evidence="13" key="5">
    <citation type="submission" date="2019-07" db="EMBL/GenBank/DDBJ databases">
        <authorList>
            <person name="Ross B.D."/>
            <person name="Verster A.J."/>
            <person name="Radey M.C."/>
            <person name="Schmidtke D.T."/>
            <person name="Pope C.E."/>
            <person name="Hoffman L.R."/>
            <person name="Hajjar A."/>
            <person name="Peterson S.B."/>
            <person name="Borenstein E."/>
            <person name="Mougous J.D."/>
        </authorList>
    </citation>
    <scope>NUCLEOTIDE SEQUENCE</scope>
    <source>
        <strain evidence="13">3725 D1 iv</strain>
    </source>
</reference>
<evidence type="ECO:0000313" key="23">
    <source>
        <dbReference type="Proteomes" id="UP000435985"/>
    </source>
</evidence>
<dbReference type="InterPro" id="IPR036286">
    <property type="entry name" value="LexA/Signal_pep-like_sf"/>
</dbReference>
<evidence type="ECO:0000313" key="7">
    <source>
        <dbReference type="EMBL" id="KAA4088721.1"/>
    </source>
</evidence>
<evidence type="ECO:0000313" key="14">
    <source>
        <dbReference type="EMBL" id="RGS77645.1"/>
    </source>
</evidence>
<dbReference type="EMBL" id="VWFP01000046">
    <property type="protein sequence ID" value="KAA4619331.1"/>
    <property type="molecule type" value="Genomic_DNA"/>
</dbReference>
<evidence type="ECO:0000313" key="20">
    <source>
        <dbReference type="Proteomes" id="UP000365824"/>
    </source>
</evidence>
<dbReference type="Proteomes" id="UP001215078">
    <property type="component" value="Unassembled WGS sequence"/>
</dbReference>
<dbReference type="Proteomes" id="UP000375690">
    <property type="component" value="Unassembled WGS sequence"/>
</dbReference>
<sequence>MNIRKFKWILAFAGAVVVVLLLRGFAFTSCLIPSTGMENSIFQGERILVNKWSYGLRVPFMSLFSYHRWCESPVRQQDIVVFNNPAGIREPIIDRREIYISRCLGVPGDTLLVDSLFSVISPEAQFNPDKKRLYSYPASKENLITSLMHTLSITNDGLMGSNDSTHVRSFSRYEYYLLEQAMNGKESFVQPLSNREDAEPNPLIVPGKGKFIRVYPWNITLLRNTLVMHEGKQAEIKNDTLYVDGKPTQHCYFTKDYYWMGSNNTVNFSDSRLFGFVPQDHIIGKASIIWFSKEKETGLFDGYRWNRFFRTVK</sequence>
<dbReference type="EMBL" id="JAQQPO010000062">
    <property type="protein sequence ID" value="MDC7961898.1"/>
    <property type="molecule type" value="Genomic_DNA"/>
</dbReference>
<evidence type="ECO:0000313" key="5">
    <source>
        <dbReference type="EMBL" id="KAA3922573.1"/>
    </source>
</evidence>
<dbReference type="EMBL" id="VWFO01000052">
    <property type="protein sequence ID" value="KAA4661022.1"/>
    <property type="molecule type" value="Genomic_DNA"/>
</dbReference>
<evidence type="ECO:0000256" key="3">
    <source>
        <dbReference type="RuleBase" id="RU362042"/>
    </source>
</evidence>
<dbReference type="EMBL" id="JAQNZF010000001">
    <property type="protein sequence ID" value="MDC2740615.1"/>
    <property type="molecule type" value="Genomic_DNA"/>
</dbReference>
<evidence type="ECO:0000313" key="8">
    <source>
        <dbReference type="EMBL" id="KAA4619331.1"/>
    </source>
</evidence>
<evidence type="ECO:0000313" key="17">
    <source>
        <dbReference type="Proteomes" id="UP000283329"/>
    </source>
</evidence>
<dbReference type="Gene3D" id="2.10.109.10">
    <property type="entry name" value="Umud Fragment, subunit A"/>
    <property type="match status" value="1"/>
</dbReference>
<dbReference type="NCBIfam" id="TIGR02227">
    <property type="entry name" value="sigpep_I_bact"/>
    <property type="match status" value="1"/>
</dbReference>
<reference evidence="13" key="2">
    <citation type="journal article" date="2018" name="Nature">
        <title>Human gut bacteria contain acquired interbacterial defence systems.</title>
        <authorList>
            <person name="Ross B.D."/>
            <person name="Verster A.J."/>
            <person name="Radey M.C."/>
            <person name="Schmidtke D.T."/>
            <person name="Pope C.E."/>
            <person name="Hoffman L.R."/>
            <person name="Hajjar A."/>
            <person name="Peterson S.B."/>
            <person name="Borenstein E."/>
            <person name="Mougous J."/>
        </authorList>
    </citation>
    <scope>NUCLEOTIDE SEQUENCE</scope>
    <source>
        <strain evidence="13">3725 D1 iv</strain>
    </source>
</reference>
<dbReference type="PANTHER" id="PTHR43390">
    <property type="entry name" value="SIGNAL PEPTIDASE I"/>
    <property type="match status" value="1"/>
</dbReference>
<dbReference type="InterPro" id="IPR000223">
    <property type="entry name" value="Pept_S26A_signal_pept_1"/>
</dbReference>
<accession>A0A139LCI9</accession>
<evidence type="ECO:0000313" key="22">
    <source>
        <dbReference type="Proteomes" id="UP000424805"/>
    </source>
</evidence>
<dbReference type="EMBL" id="QRJR01000057">
    <property type="protein sequence ID" value="RHH38139.1"/>
    <property type="molecule type" value="Genomic_DNA"/>
</dbReference>
<dbReference type="AlphaFoldDB" id="A0A139LCI9"/>
<protein>
    <recommendedName>
        <fullName evidence="2 3">Signal peptidase I</fullName>
        <ecNumber evidence="3">3.4.21.89</ecNumber>
    </recommendedName>
</protein>
<dbReference type="SUPFAM" id="SSF51306">
    <property type="entry name" value="LexA/Signal peptidase"/>
    <property type="match status" value="1"/>
</dbReference>
<dbReference type="Proteomes" id="UP000318823">
    <property type="component" value="Chromosome"/>
</dbReference>
<evidence type="ECO:0000256" key="2">
    <source>
        <dbReference type="ARBA" id="ARBA00019232"/>
    </source>
</evidence>
<evidence type="ECO:0000313" key="6">
    <source>
        <dbReference type="EMBL" id="KAA3942732.1"/>
    </source>
</evidence>
<evidence type="ECO:0000313" key="13">
    <source>
        <dbReference type="EMBL" id="QDM10769.1"/>
    </source>
</evidence>
<comment type="subcellular location">
    <subcellularLocation>
        <location evidence="3">Membrane</location>
        <topology evidence="3">Single-pass type II membrane protein</topology>
    </subcellularLocation>
</comment>
<keyword evidence="3" id="KW-0645">Protease</keyword>
<dbReference type="PANTHER" id="PTHR43390:SF1">
    <property type="entry name" value="CHLOROPLAST PROCESSING PEPTIDASE"/>
    <property type="match status" value="1"/>
</dbReference>
<dbReference type="EMBL" id="VWLE01000437">
    <property type="protein sequence ID" value="KAA3942732.1"/>
    <property type="molecule type" value="Genomic_DNA"/>
</dbReference>
<dbReference type="Proteomes" id="UP000473905">
    <property type="component" value="Unassembled WGS sequence"/>
</dbReference>
<dbReference type="RefSeq" id="WP_004313835.1">
    <property type="nucleotide sequence ID" value="NZ_BAABYV010000001.1"/>
</dbReference>
<dbReference type="EMBL" id="VWKB01000070">
    <property type="protein sequence ID" value="KAA4088721.1"/>
    <property type="molecule type" value="Genomic_DNA"/>
</dbReference>
<dbReference type="EMBL" id="VWFC01000012">
    <property type="protein sequence ID" value="KAB1326394.1"/>
    <property type="molecule type" value="Genomic_DNA"/>
</dbReference>
<dbReference type="EMBL" id="VWLB01000063">
    <property type="protein sequence ID" value="KAA3922573.1"/>
    <property type="molecule type" value="Genomic_DNA"/>
</dbReference>
<evidence type="ECO:0000313" key="16">
    <source>
        <dbReference type="Proteomes" id="UP000266492"/>
    </source>
</evidence>
<dbReference type="Pfam" id="PF10502">
    <property type="entry name" value="Peptidase_S26"/>
    <property type="match status" value="2"/>
</dbReference>
<reference evidence="11" key="6">
    <citation type="submission" date="2022-10" db="EMBL/GenBank/DDBJ databases">
        <title>Human gut microbiome strain richness.</title>
        <authorList>
            <person name="Chen-Liaw A."/>
        </authorList>
    </citation>
    <scope>NUCLEOTIDE SEQUENCE</scope>
    <source>
        <strain evidence="11">BSD2780120875st1_E1_BSD2780120875_150330</strain>
        <strain evidence="12">RTP21484st1_H8_RTP21484_190118</strain>
    </source>
</reference>
<evidence type="ECO:0000313" key="10">
    <source>
        <dbReference type="EMBL" id="KAB1326394.1"/>
    </source>
</evidence>
<comment type="catalytic activity">
    <reaction evidence="3">
        <text>Cleavage of hydrophobic, N-terminal signal or leader sequences from secreted and periplasmic proteins.</text>
        <dbReference type="EC" id="3.4.21.89"/>
    </reaction>
</comment>
<feature type="domain" description="Peptidase S26" evidence="4">
    <location>
        <begin position="7"/>
        <end position="112"/>
    </location>
</feature>
<dbReference type="EMBL" id="CP041395">
    <property type="protein sequence ID" value="QDM10769.1"/>
    <property type="molecule type" value="Genomic_DNA"/>
</dbReference>
<dbReference type="Proteomes" id="UP000283329">
    <property type="component" value="Unassembled WGS sequence"/>
</dbReference>
<dbReference type="GO" id="GO:0006465">
    <property type="term" value="P:signal peptide processing"/>
    <property type="evidence" value="ECO:0007669"/>
    <property type="project" value="InterPro"/>
</dbReference>
<gene>
    <name evidence="6" type="primary">lepB</name>
    <name evidence="15" type="ORF">DW206_26525</name>
    <name evidence="14" type="ORF">DWX70_26895</name>
    <name evidence="13" type="ORF">DYI28_19875</name>
    <name evidence="10" type="ORF">F3B53_11885</name>
    <name evidence="8" type="ORF">F3B90_25525</name>
    <name evidence="9" type="ORF">F3B98_24680</name>
    <name evidence="7" type="ORF">F3D66_29695</name>
    <name evidence="6" type="ORF">F3D71_22240</name>
    <name evidence="5" type="ORF">F3F25_25820</name>
    <name evidence="11" type="ORF">PO382_00085</name>
    <name evidence="12" type="ORF">PQ628_27250</name>
</gene>
<evidence type="ECO:0000313" key="11">
    <source>
        <dbReference type="EMBL" id="MDC2740615.1"/>
    </source>
</evidence>
<dbReference type="Proteomes" id="UP001219389">
    <property type="component" value="Unassembled WGS sequence"/>
</dbReference>
<dbReference type="EMBL" id="QRVZ01000051">
    <property type="protein sequence ID" value="RGS77645.1"/>
    <property type="molecule type" value="Genomic_DNA"/>
</dbReference>
<evidence type="ECO:0000313" key="19">
    <source>
        <dbReference type="Proteomes" id="UP000323717"/>
    </source>
</evidence>
<organism evidence="6 19">
    <name type="scientific">Bacteroides ovatus</name>
    <dbReference type="NCBI Taxonomy" id="28116"/>
    <lineage>
        <taxon>Bacteria</taxon>
        <taxon>Pseudomonadati</taxon>
        <taxon>Bacteroidota</taxon>
        <taxon>Bacteroidia</taxon>
        <taxon>Bacteroidales</taxon>
        <taxon>Bacteroidaceae</taxon>
        <taxon>Bacteroides</taxon>
    </lineage>
</organism>
<dbReference type="Proteomes" id="UP000365824">
    <property type="component" value="Unassembled WGS sequence"/>
</dbReference>
<dbReference type="PRINTS" id="PR00727">
    <property type="entry name" value="LEADERPTASE"/>
</dbReference>
<comment type="similarity">
    <text evidence="1 3">Belongs to the peptidase S26 family.</text>
</comment>
<proteinExistence type="inferred from homology"/>
<dbReference type="GO" id="GO:0009003">
    <property type="term" value="F:signal peptidase activity"/>
    <property type="evidence" value="ECO:0007669"/>
    <property type="project" value="UniProtKB-EC"/>
</dbReference>
<evidence type="ECO:0000313" key="18">
    <source>
        <dbReference type="Proteomes" id="UP000318823"/>
    </source>
</evidence>
<evidence type="ECO:0000256" key="1">
    <source>
        <dbReference type="ARBA" id="ARBA00009370"/>
    </source>
</evidence>
<reference evidence="18" key="1">
    <citation type="journal article" date="2018" name="J. Anim. Genet.">
        <title>Acquired interbacterial defense systems protect against interspecies antagonism in the human gut microbiome.</title>
        <authorList>
            <person name="Ross B.D."/>
            <person name="Verster A.J."/>
            <person name="Radey M.C."/>
            <person name="Schmidtke D.T."/>
            <person name="Pope C.E."/>
            <person name="Hoffman L.R."/>
            <person name="Hajjar A."/>
            <person name="Peterson S.B."/>
            <person name="Borenstein E."/>
            <person name="Mougous J."/>
        </authorList>
    </citation>
    <scope>NUCLEOTIDE SEQUENCE [LARGE SCALE GENOMIC DNA]</scope>
    <source>
        <strain evidence="18">3725 D1 iv</strain>
    </source>
</reference>
<dbReference type="CDD" id="cd06530">
    <property type="entry name" value="S26_SPase_I"/>
    <property type="match status" value="1"/>
</dbReference>
<evidence type="ECO:0000313" key="21">
    <source>
        <dbReference type="Proteomes" id="UP000375690"/>
    </source>
</evidence>
<evidence type="ECO:0000313" key="24">
    <source>
        <dbReference type="Proteomes" id="UP000473905"/>
    </source>
</evidence>
<reference evidence="16 17" key="3">
    <citation type="submission" date="2018-08" db="EMBL/GenBank/DDBJ databases">
        <title>A genome reference for cultivated species of the human gut microbiota.</title>
        <authorList>
            <person name="Zou Y."/>
            <person name="Xue W."/>
            <person name="Luo G."/>
        </authorList>
    </citation>
    <scope>NUCLEOTIDE SEQUENCE [LARGE SCALE GENOMIC DNA]</scope>
    <source>
        <strain evidence="14 16">AF20-9LB</strain>
        <strain evidence="15 17">AM17-48</strain>
    </source>
</reference>
<dbReference type="STRING" id="28116.Bovatus_03431"/>
<dbReference type="GO" id="GO:0016020">
    <property type="term" value="C:membrane"/>
    <property type="evidence" value="ECO:0007669"/>
    <property type="project" value="UniProtKB-SubCell"/>
</dbReference>
<keyword evidence="3 6" id="KW-0378">Hydrolase</keyword>
<evidence type="ECO:0000313" key="15">
    <source>
        <dbReference type="EMBL" id="RHH38139.1"/>
    </source>
</evidence>
<dbReference type="Proteomes" id="UP000323717">
    <property type="component" value="Unassembled WGS sequence"/>
</dbReference>
<evidence type="ECO:0000313" key="9">
    <source>
        <dbReference type="EMBL" id="KAA4661022.1"/>
    </source>
</evidence>
<reference evidence="19 20" key="4">
    <citation type="journal article" date="2019" name="Nat. Med.">
        <title>A library of human gut bacterial isolates paired with longitudinal multiomics data enables mechanistic microbiome research.</title>
        <authorList>
            <person name="Poyet M."/>
            <person name="Groussin M."/>
            <person name="Gibbons S.M."/>
            <person name="Avila-Pacheco J."/>
            <person name="Jiang X."/>
            <person name="Kearney S.M."/>
            <person name="Perrotta A.R."/>
            <person name="Berdy B."/>
            <person name="Zhao S."/>
            <person name="Lieberman T.D."/>
            <person name="Swanson P.K."/>
            <person name="Smith M."/>
            <person name="Roesemann S."/>
            <person name="Alexander J.E."/>
            <person name="Rich S.A."/>
            <person name="Livny J."/>
            <person name="Vlamakis H."/>
            <person name="Clish C."/>
            <person name="Bullock K."/>
            <person name="Deik A."/>
            <person name="Scott J."/>
            <person name="Pierce K.A."/>
            <person name="Xavier R.J."/>
            <person name="Alm E.J."/>
        </authorList>
    </citation>
    <scope>NUCLEOTIDE SEQUENCE [LARGE SCALE GENOMIC DNA]</scope>
    <source>
        <strain evidence="7 24">BIOML-A134</strain>
        <strain evidence="9 23">BIOML-A14</strain>
        <strain evidence="8 22">BIOML-A15</strain>
        <strain evidence="5 20">BIOML-A160</strain>
        <strain evidence="6 19">BIOML-A163</strain>
        <strain evidence="10 21">BIOML-A2</strain>
    </source>
</reference>
<dbReference type="Proteomes" id="UP000435985">
    <property type="component" value="Unassembled WGS sequence"/>
</dbReference>
<feature type="domain" description="Peptidase S26" evidence="4">
    <location>
        <begin position="255"/>
        <end position="291"/>
    </location>
</feature>
<dbReference type="InterPro" id="IPR019533">
    <property type="entry name" value="Peptidase_S26"/>
</dbReference>
<dbReference type="EC" id="3.4.21.89" evidence="3"/>
<evidence type="ECO:0000313" key="12">
    <source>
        <dbReference type="EMBL" id="MDC7961898.1"/>
    </source>
</evidence>
<evidence type="ECO:0000259" key="4">
    <source>
        <dbReference type="Pfam" id="PF10502"/>
    </source>
</evidence>
<dbReference type="Proteomes" id="UP000266492">
    <property type="component" value="Unassembled WGS sequence"/>
</dbReference>
<dbReference type="Proteomes" id="UP000424805">
    <property type="component" value="Unassembled WGS sequence"/>
</dbReference>
<dbReference type="GO" id="GO:0004252">
    <property type="term" value="F:serine-type endopeptidase activity"/>
    <property type="evidence" value="ECO:0007669"/>
    <property type="project" value="InterPro"/>
</dbReference>
<name>A0A139LCI9_BACOV</name>
<keyword evidence="24" id="KW-1185">Reference proteome</keyword>